<dbReference type="AlphaFoldDB" id="A0A1Q8EXN8"/>
<feature type="domain" description="Phage tail fibre protein N-terminal" evidence="2">
    <location>
        <begin position="2"/>
        <end position="159"/>
    </location>
</feature>
<dbReference type="InterPro" id="IPR037053">
    <property type="entry name" value="Phage_tail_collar_dom_sf"/>
</dbReference>
<evidence type="ECO:0000259" key="2">
    <source>
        <dbReference type="Pfam" id="PF12571"/>
    </source>
</evidence>
<evidence type="ECO:0000313" key="4">
    <source>
        <dbReference type="Proteomes" id="UP000185578"/>
    </source>
</evidence>
<comment type="caution">
    <text evidence="3">The sequence shown here is derived from an EMBL/GenBank/DDBJ whole genome shotgun (WGS) entry which is preliminary data.</text>
</comment>
<proteinExistence type="predicted"/>
<dbReference type="Pfam" id="PF12571">
    <property type="entry name" value="Phage_tail_fib"/>
    <property type="match status" value="1"/>
</dbReference>
<protein>
    <submittedName>
        <fullName evidence="3">Phage tail protein</fullName>
    </submittedName>
</protein>
<dbReference type="Gene3D" id="3.90.1340.10">
    <property type="entry name" value="Phage tail collar domain"/>
    <property type="match status" value="1"/>
</dbReference>
<dbReference type="RefSeq" id="WP_075117382.1">
    <property type="nucleotide sequence ID" value="NZ_MSCT01000002.1"/>
</dbReference>
<accession>A0A1Q8EXN8</accession>
<reference evidence="3 4" key="1">
    <citation type="submission" date="2016-12" db="EMBL/GenBank/DDBJ databases">
        <authorList>
            <person name="Song W.-J."/>
            <person name="Kurnit D.M."/>
        </authorList>
    </citation>
    <scope>NUCLEOTIDE SEQUENCE [LARGE SCALE GENOMIC DNA]</scope>
    <source>
        <strain evidence="3 4">PCL1601</strain>
    </source>
</reference>
<organism evidence="3 4">
    <name type="scientific">Pseudomonas chlororaphis</name>
    <dbReference type="NCBI Taxonomy" id="587753"/>
    <lineage>
        <taxon>Bacteria</taxon>
        <taxon>Pseudomonadati</taxon>
        <taxon>Pseudomonadota</taxon>
        <taxon>Gammaproteobacteria</taxon>
        <taxon>Pseudomonadales</taxon>
        <taxon>Pseudomonadaceae</taxon>
        <taxon>Pseudomonas</taxon>
    </lineage>
</organism>
<dbReference type="InterPro" id="IPR011083">
    <property type="entry name" value="Phage_tail_collar_dom"/>
</dbReference>
<sequence>MASITLAGESLIAQKQGTQQVLNVARFIYANVPGLNPQSPIDRAAPKPPANQIVHIYTIPAGNSGFVNPNQVVYSSMLGSDIGDFDWNWLGLESAEGVLFAVAYVPLQQKRRNIPPLQLGNNVTRNILVEFTGAQQLTGITIDASTWQHDFTVRLKGIDERERLSNRDVYGRACFFDSGLQLEKVGQAYRLKPGQAYIEGVRVLLPAALNITPTSLPTTAWLDVALQRQSNDVVASWQVVFAANKADYVDSAGVSHYCVVLGDLTSAAITDRRAMEPIKGPLLQHLAARVGTYPELRAQATTKEDVDLGNIPNAISDDASSNSSSILATTKAVHGVQVNVAALVDGTTPAGKAKQLATARKIAISGAGTGNVSFDGSQDVTLNLTLADSGAPAGTYTKVTINAKGLVTAGGALVAADIPNLDWSKITTGKPSTLDGYGITNAIPTGLTNKRPQLYAPEPGRHYNQGAMVIREAQLVVSTKTHFDYAPRILFHWGDITAGDLAMDAAGVLQWSGLPIWTAHNFTPASKADKATTLGGYGITDAIQKGEYGLGSNSAPTSAIDTIGLPGGFHHFGTGSTSFAEYVSLLNIPYGSSAYAGQIGMRQGLAEPSLLIRSVKNDAGNSPAGWTPTREVYHTGNLNPQAIVPAGTIITFTMSAAPAGFLPANGAAISRTAYPRLFAVLGTFYGAGDGSSTFNIPDLRGLFVRGWDDGRGLDPGHGLGVFQPGQNASHTHDASCGTAGSHSHAFNYVNTPTTEDRQGIGAAMHYAGVSNVAGNRIQAAGDHAHAITVHASGGNESRPMNISFLMCIKY</sequence>
<dbReference type="InterPro" id="IPR022225">
    <property type="entry name" value="Phage_tail_fibre_N"/>
</dbReference>
<gene>
    <name evidence="3" type="ORF">BTN82_01310</name>
</gene>
<evidence type="ECO:0000259" key="1">
    <source>
        <dbReference type="Pfam" id="PF07484"/>
    </source>
</evidence>
<dbReference type="EMBL" id="MSCT01000002">
    <property type="protein sequence ID" value="OLF56570.1"/>
    <property type="molecule type" value="Genomic_DNA"/>
</dbReference>
<evidence type="ECO:0000313" key="3">
    <source>
        <dbReference type="EMBL" id="OLF56570.1"/>
    </source>
</evidence>
<dbReference type="Pfam" id="PF07484">
    <property type="entry name" value="Collar"/>
    <property type="match status" value="1"/>
</dbReference>
<feature type="domain" description="Phage tail collar" evidence="1">
    <location>
        <begin position="647"/>
        <end position="704"/>
    </location>
</feature>
<dbReference type="OrthoDB" id="9810174at2"/>
<dbReference type="SUPFAM" id="SSF88874">
    <property type="entry name" value="Receptor-binding domain of short tail fibre protein gp12"/>
    <property type="match status" value="1"/>
</dbReference>
<dbReference type="Proteomes" id="UP000185578">
    <property type="component" value="Unassembled WGS sequence"/>
</dbReference>
<name>A0A1Q8EXN8_9PSED</name>